<feature type="compositionally biased region" description="Polar residues" evidence="2">
    <location>
        <begin position="176"/>
        <end position="191"/>
    </location>
</feature>
<comment type="caution">
    <text evidence="4">The sequence shown here is derived from an EMBL/GenBank/DDBJ whole genome shotgun (WGS) entry which is preliminary data.</text>
</comment>
<accession>A0ABX2ZQH4</accession>
<keyword evidence="3" id="KW-0812">Transmembrane</keyword>
<keyword evidence="5" id="KW-1185">Reference proteome</keyword>
<feature type="transmembrane region" description="Helical" evidence="3">
    <location>
        <begin position="21"/>
        <end position="41"/>
    </location>
</feature>
<keyword evidence="1" id="KW-0175">Coiled coil</keyword>
<keyword evidence="3" id="KW-1133">Transmembrane helix</keyword>
<reference evidence="4 5" key="1">
    <citation type="submission" date="2016-07" db="EMBL/GenBank/DDBJ databases">
        <authorList>
            <person name="Townsley L."/>
            <person name="Shank E.A."/>
        </authorList>
    </citation>
    <scope>NUCLEOTIDE SEQUENCE [LARGE SCALE GENOMIC DNA]</scope>
    <source>
        <strain evidence="4 5">CH01</strain>
    </source>
</reference>
<dbReference type="Proteomes" id="UP000094580">
    <property type="component" value="Unassembled WGS sequence"/>
</dbReference>
<name>A0ABX2ZQH4_9BACI</name>
<dbReference type="EMBL" id="MDKC01000013">
    <property type="protein sequence ID" value="ODG92016.1"/>
    <property type="molecule type" value="Genomic_DNA"/>
</dbReference>
<gene>
    <name evidence="4" type="ORF">BED47_05935</name>
</gene>
<keyword evidence="3" id="KW-0472">Membrane</keyword>
<evidence type="ECO:0000256" key="2">
    <source>
        <dbReference type="SAM" id="MobiDB-lite"/>
    </source>
</evidence>
<organism evidence="4 5">
    <name type="scientific">Gottfriedia luciferensis</name>
    <dbReference type="NCBI Taxonomy" id="178774"/>
    <lineage>
        <taxon>Bacteria</taxon>
        <taxon>Bacillati</taxon>
        <taxon>Bacillota</taxon>
        <taxon>Bacilli</taxon>
        <taxon>Bacillales</taxon>
        <taxon>Bacillaceae</taxon>
        <taxon>Gottfriedia</taxon>
    </lineage>
</organism>
<feature type="coiled-coil region" evidence="1">
    <location>
        <begin position="73"/>
        <end position="100"/>
    </location>
</feature>
<evidence type="ECO:0000313" key="5">
    <source>
        <dbReference type="Proteomes" id="UP000094580"/>
    </source>
</evidence>
<evidence type="ECO:0000256" key="1">
    <source>
        <dbReference type="SAM" id="Coils"/>
    </source>
</evidence>
<evidence type="ECO:0000313" key="4">
    <source>
        <dbReference type="EMBL" id="ODG92016.1"/>
    </source>
</evidence>
<protein>
    <submittedName>
        <fullName evidence="4">Uncharacterized protein</fullName>
    </submittedName>
</protein>
<proteinExistence type="predicted"/>
<feature type="compositionally biased region" description="Polar residues" evidence="2">
    <location>
        <begin position="155"/>
        <end position="166"/>
    </location>
</feature>
<dbReference type="RefSeq" id="WP_069033795.1">
    <property type="nucleotide sequence ID" value="NZ_MDKC01000013.1"/>
</dbReference>
<sequence length="191" mass="21362">MQNHTEKTEKQTWVSKKFKKLLIGSVTLSGGLLVATTFSFADTNLPAAMTAWTSQQTKQASDYIIGMTEAESIKQKARLIQEVQEKAKESADEIQEYATQKSLESQAELQEYGDQLIKQIDSKNEKDVQEAKARIDKIIQNAQEQAKEEMKQQVPKVNSNNGNKSNETSDSKNDDLQNTNSQDQSSGEGQQ</sequence>
<evidence type="ECO:0000256" key="3">
    <source>
        <dbReference type="SAM" id="Phobius"/>
    </source>
</evidence>
<feature type="region of interest" description="Disordered" evidence="2">
    <location>
        <begin position="142"/>
        <end position="191"/>
    </location>
</feature>